<accession>A0A410MDE4</accession>
<sequence length="67" mass="7680">MTRLPREKELGLTGSVNECGGRLPRGKRVASHPLFAQPNVSKLSIQHKGAFREGYQYLIYQWLTHEK</sequence>
<evidence type="ECO:0000313" key="2">
    <source>
        <dbReference type="Proteomes" id="UP000287756"/>
    </source>
</evidence>
<dbReference type="Proteomes" id="UP000287756">
    <property type="component" value="Chromosome"/>
</dbReference>
<organism evidence="1 2">
    <name type="scientific">Halobacillus litoralis</name>
    <dbReference type="NCBI Taxonomy" id="45668"/>
    <lineage>
        <taxon>Bacteria</taxon>
        <taxon>Bacillati</taxon>
        <taxon>Bacillota</taxon>
        <taxon>Bacilli</taxon>
        <taxon>Bacillales</taxon>
        <taxon>Bacillaceae</taxon>
        <taxon>Halobacillus</taxon>
    </lineage>
</organism>
<name>A0A410MDE4_9BACI</name>
<evidence type="ECO:0000313" key="1">
    <source>
        <dbReference type="EMBL" id="QAS52751.1"/>
    </source>
</evidence>
<dbReference type="AlphaFoldDB" id="A0A410MDE4"/>
<proteinExistence type="predicted"/>
<dbReference type="KEGG" id="hli:HLI_11360"/>
<dbReference type="EMBL" id="CP026118">
    <property type="protein sequence ID" value="QAS52751.1"/>
    <property type="molecule type" value="Genomic_DNA"/>
</dbReference>
<gene>
    <name evidence="1" type="ORF">HLI_11360</name>
</gene>
<protein>
    <submittedName>
        <fullName evidence="1">Uncharacterized protein</fullName>
    </submittedName>
</protein>
<reference evidence="1 2" key="1">
    <citation type="submission" date="2018-01" db="EMBL/GenBank/DDBJ databases">
        <title>The whole genome sequencing and assembly of Halobacillus litoralis ERB031 strain.</title>
        <authorList>
            <person name="Lee S.-J."/>
            <person name="Park M.-K."/>
            <person name="Kim J.-Y."/>
            <person name="Lee Y.-J."/>
            <person name="Yi H."/>
            <person name="Bahn Y.-S."/>
            <person name="Kim J.F."/>
            <person name="Lee D.-W."/>
        </authorList>
    </citation>
    <scope>NUCLEOTIDE SEQUENCE [LARGE SCALE GENOMIC DNA]</scope>
    <source>
        <strain evidence="1 2">ERB 031</strain>
    </source>
</reference>